<sequence>MAEETLFNNIISELNIFEVVREMKMDPIIVIAGSSEEYGLVYENELPIKETNPLRPLSPYAVSKIAQEKLAFQYHQSYGLKTVLTRFFNIEGPKRGQDFVISNFAKQIAEIEKGKREPIIYVGNLEAKRDFSDVRDMVRAYWLASEKCKFGESYNVCSEETRTIKSVLDLLLSFSRTKDIKVRQDPNRARPSDVPILLGDCSKFKKQTGWKPKIPFEKTIVDTLNYWRKIV</sequence>
<comment type="similarity">
    <text evidence="2">Belongs to the NAD(P)-dependent epimerase/dehydratase family. GDP-mannose 4,6-dehydratase subfamily.</text>
</comment>
<dbReference type="InterPro" id="IPR016040">
    <property type="entry name" value="NAD(P)-bd_dom"/>
</dbReference>
<evidence type="ECO:0000259" key="5">
    <source>
        <dbReference type="Pfam" id="PF16363"/>
    </source>
</evidence>
<reference evidence="6" key="1">
    <citation type="journal article" date="2014" name="Front. Microbiol.">
        <title>High frequency of phylogenetically diverse reductive dehalogenase-homologous genes in deep subseafloor sedimentary metagenomes.</title>
        <authorList>
            <person name="Kawai M."/>
            <person name="Futagami T."/>
            <person name="Toyoda A."/>
            <person name="Takaki Y."/>
            <person name="Nishi S."/>
            <person name="Hori S."/>
            <person name="Arai W."/>
            <person name="Tsubouchi T."/>
            <person name="Morono Y."/>
            <person name="Uchiyama I."/>
            <person name="Ito T."/>
            <person name="Fujiyama A."/>
            <person name="Inagaki F."/>
            <person name="Takami H."/>
        </authorList>
    </citation>
    <scope>NUCLEOTIDE SEQUENCE</scope>
    <source>
        <strain evidence="6">Expedition CK06-06</strain>
    </source>
</reference>
<evidence type="ECO:0000256" key="2">
    <source>
        <dbReference type="ARBA" id="ARBA00009263"/>
    </source>
</evidence>
<name>X1J661_9ZZZZ</name>
<dbReference type="SUPFAM" id="SSF51735">
    <property type="entry name" value="NAD(P)-binding Rossmann-fold domains"/>
    <property type="match status" value="1"/>
</dbReference>
<evidence type="ECO:0000256" key="1">
    <source>
        <dbReference type="ARBA" id="ARBA00001937"/>
    </source>
</evidence>
<evidence type="ECO:0000256" key="4">
    <source>
        <dbReference type="ARBA" id="ARBA00023239"/>
    </source>
</evidence>
<evidence type="ECO:0000313" key="6">
    <source>
        <dbReference type="EMBL" id="GAH90206.1"/>
    </source>
</evidence>
<dbReference type="EC" id="4.2.1.47" evidence="3"/>
<dbReference type="InterPro" id="IPR006368">
    <property type="entry name" value="GDP_Man_deHydtase"/>
</dbReference>
<dbReference type="EMBL" id="BARV01002168">
    <property type="protein sequence ID" value="GAH90206.1"/>
    <property type="molecule type" value="Genomic_DNA"/>
</dbReference>
<protein>
    <recommendedName>
        <fullName evidence="3">GDP-mannose 4,6-dehydratase</fullName>
        <ecNumber evidence="3">4.2.1.47</ecNumber>
    </recommendedName>
</protein>
<dbReference type="GO" id="GO:0008446">
    <property type="term" value="F:GDP-mannose 4,6-dehydratase activity"/>
    <property type="evidence" value="ECO:0007669"/>
    <property type="project" value="UniProtKB-EC"/>
</dbReference>
<feature type="domain" description="NAD(P)-binding" evidence="5">
    <location>
        <begin position="2"/>
        <end position="221"/>
    </location>
</feature>
<dbReference type="Gene3D" id="3.40.50.720">
    <property type="entry name" value="NAD(P)-binding Rossmann-like Domain"/>
    <property type="match status" value="1"/>
</dbReference>
<gene>
    <name evidence="6" type="ORF">S06H3_05761</name>
</gene>
<keyword evidence="4" id="KW-0456">Lyase</keyword>
<dbReference type="Pfam" id="PF16363">
    <property type="entry name" value="GDP_Man_Dehyd"/>
    <property type="match status" value="1"/>
</dbReference>
<dbReference type="PANTHER" id="PTHR43715">
    <property type="entry name" value="GDP-MANNOSE 4,6-DEHYDRATASE"/>
    <property type="match status" value="1"/>
</dbReference>
<dbReference type="AlphaFoldDB" id="X1J661"/>
<comment type="caution">
    <text evidence="6">The sequence shown here is derived from an EMBL/GenBank/DDBJ whole genome shotgun (WGS) entry which is preliminary data.</text>
</comment>
<dbReference type="PANTHER" id="PTHR43715:SF1">
    <property type="entry name" value="GDP-MANNOSE 4,6 DEHYDRATASE"/>
    <property type="match status" value="1"/>
</dbReference>
<proteinExistence type="inferred from homology"/>
<comment type="cofactor">
    <cofactor evidence="1">
        <name>NADP(+)</name>
        <dbReference type="ChEBI" id="CHEBI:58349"/>
    </cofactor>
</comment>
<dbReference type="GO" id="GO:0042351">
    <property type="term" value="P:'de novo' GDP-L-fucose biosynthetic process"/>
    <property type="evidence" value="ECO:0007669"/>
    <property type="project" value="TreeGrafter"/>
</dbReference>
<evidence type="ECO:0000256" key="3">
    <source>
        <dbReference type="ARBA" id="ARBA00011989"/>
    </source>
</evidence>
<dbReference type="InterPro" id="IPR036291">
    <property type="entry name" value="NAD(P)-bd_dom_sf"/>
</dbReference>
<organism evidence="6">
    <name type="scientific">marine sediment metagenome</name>
    <dbReference type="NCBI Taxonomy" id="412755"/>
    <lineage>
        <taxon>unclassified sequences</taxon>
        <taxon>metagenomes</taxon>
        <taxon>ecological metagenomes</taxon>
    </lineage>
</organism>
<accession>X1J661</accession>